<keyword evidence="2 4" id="KW-0238">DNA-binding</keyword>
<evidence type="ECO:0000256" key="4">
    <source>
        <dbReference type="PROSITE-ProRule" id="PRU00335"/>
    </source>
</evidence>
<dbReference type="KEGG" id="scs:Sta7437_1389"/>
<gene>
    <name evidence="6" type="ordered locus">Sta7437_1389</name>
</gene>
<dbReference type="Proteomes" id="UP000010473">
    <property type="component" value="Chromosome"/>
</dbReference>
<dbReference type="RefSeq" id="WP_015192628.1">
    <property type="nucleotide sequence ID" value="NC_019748.1"/>
</dbReference>
<dbReference type="PANTHER" id="PTHR30055:SF226">
    <property type="entry name" value="HTH-TYPE TRANSCRIPTIONAL REGULATOR PKSA"/>
    <property type="match status" value="1"/>
</dbReference>
<dbReference type="InterPro" id="IPR036271">
    <property type="entry name" value="Tet_transcr_reg_TetR-rel_C_sf"/>
</dbReference>
<feature type="domain" description="HTH tetR-type" evidence="5">
    <location>
        <begin position="16"/>
        <end position="76"/>
    </location>
</feature>
<dbReference type="HOGENOM" id="CLU_069356_27_2_3"/>
<reference evidence="7" key="1">
    <citation type="journal article" date="2013" name="Proc. Natl. Acad. Sci. U.S.A.">
        <title>Improving the coverage of the cyanobacterial phylum using diversity-driven genome sequencing.</title>
        <authorList>
            <person name="Shih P.M."/>
            <person name="Wu D."/>
            <person name="Latifi A."/>
            <person name="Axen S.D."/>
            <person name="Fewer D.P."/>
            <person name="Talla E."/>
            <person name="Calteau A."/>
            <person name="Cai F."/>
            <person name="Tandeau de Marsac N."/>
            <person name="Rippka R."/>
            <person name="Herdman M."/>
            <person name="Sivonen K."/>
            <person name="Coursin T."/>
            <person name="Laurent T."/>
            <person name="Goodwin L."/>
            <person name="Nolan M."/>
            <person name="Davenport K.W."/>
            <person name="Han C.S."/>
            <person name="Rubin E.M."/>
            <person name="Eisen J.A."/>
            <person name="Woyke T."/>
            <person name="Gugger M."/>
            <person name="Kerfeld C.A."/>
        </authorList>
    </citation>
    <scope>NUCLEOTIDE SEQUENCE [LARGE SCALE GENOMIC DNA]</scope>
    <source>
        <strain evidence="7">ATCC 29371 / PCC 7437</strain>
    </source>
</reference>
<evidence type="ECO:0000256" key="2">
    <source>
        <dbReference type="ARBA" id="ARBA00023125"/>
    </source>
</evidence>
<evidence type="ECO:0000256" key="3">
    <source>
        <dbReference type="ARBA" id="ARBA00023163"/>
    </source>
</evidence>
<dbReference type="PANTHER" id="PTHR30055">
    <property type="entry name" value="HTH-TYPE TRANSCRIPTIONAL REGULATOR RUTR"/>
    <property type="match status" value="1"/>
</dbReference>
<feature type="DNA-binding region" description="H-T-H motif" evidence="4">
    <location>
        <begin position="39"/>
        <end position="58"/>
    </location>
</feature>
<name>K9XSB6_STAC7</name>
<dbReference type="SUPFAM" id="SSF46689">
    <property type="entry name" value="Homeodomain-like"/>
    <property type="match status" value="1"/>
</dbReference>
<proteinExistence type="predicted"/>
<dbReference type="PROSITE" id="PS50977">
    <property type="entry name" value="HTH_TETR_2"/>
    <property type="match status" value="1"/>
</dbReference>
<dbReference type="InterPro" id="IPR001647">
    <property type="entry name" value="HTH_TetR"/>
</dbReference>
<dbReference type="FunFam" id="1.10.10.60:FF:000141">
    <property type="entry name" value="TetR family transcriptional regulator"/>
    <property type="match status" value="1"/>
</dbReference>
<dbReference type="InterPro" id="IPR039536">
    <property type="entry name" value="TetR_C_Proteobacteria"/>
</dbReference>
<dbReference type="InterPro" id="IPR050109">
    <property type="entry name" value="HTH-type_TetR-like_transc_reg"/>
</dbReference>
<dbReference type="PRINTS" id="PR00455">
    <property type="entry name" value="HTHTETR"/>
</dbReference>
<evidence type="ECO:0000313" key="6">
    <source>
        <dbReference type="EMBL" id="AFZ34956.1"/>
    </source>
</evidence>
<keyword evidence="1" id="KW-0805">Transcription regulation</keyword>
<dbReference type="InterPro" id="IPR009057">
    <property type="entry name" value="Homeodomain-like_sf"/>
</dbReference>
<evidence type="ECO:0000313" key="7">
    <source>
        <dbReference type="Proteomes" id="UP000010473"/>
    </source>
</evidence>
<dbReference type="AlphaFoldDB" id="K9XSB6"/>
<keyword evidence="7" id="KW-1185">Reference proteome</keyword>
<keyword evidence="3" id="KW-0804">Transcription</keyword>
<evidence type="ECO:0000259" key="5">
    <source>
        <dbReference type="PROSITE" id="PS50977"/>
    </source>
</evidence>
<protein>
    <submittedName>
        <fullName evidence="6">Transcriptional regulator, TetR family</fullName>
    </submittedName>
</protein>
<accession>K9XSB6</accession>
<organism evidence="6 7">
    <name type="scientific">Stanieria cyanosphaera (strain ATCC 29371 / PCC 7437)</name>
    <dbReference type="NCBI Taxonomy" id="111780"/>
    <lineage>
        <taxon>Bacteria</taxon>
        <taxon>Bacillati</taxon>
        <taxon>Cyanobacteriota</taxon>
        <taxon>Cyanophyceae</taxon>
        <taxon>Pleurocapsales</taxon>
        <taxon>Dermocarpellaceae</taxon>
        <taxon>Stanieria</taxon>
    </lineage>
</organism>
<dbReference type="GO" id="GO:0000976">
    <property type="term" value="F:transcription cis-regulatory region binding"/>
    <property type="evidence" value="ECO:0007669"/>
    <property type="project" value="TreeGrafter"/>
</dbReference>
<dbReference type="SUPFAM" id="SSF48498">
    <property type="entry name" value="Tetracyclin repressor-like, C-terminal domain"/>
    <property type="match status" value="1"/>
</dbReference>
<dbReference type="STRING" id="111780.Sta7437_1389"/>
<dbReference type="Pfam" id="PF14246">
    <property type="entry name" value="TetR_C_7"/>
    <property type="match status" value="1"/>
</dbReference>
<evidence type="ECO:0000256" key="1">
    <source>
        <dbReference type="ARBA" id="ARBA00023015"/>
    </source>
</evidence>
<dbReference type="GO" id="GO:0003700">
    <property type="term" value="F:DNA-binding transcription factor activity"/>
    <property type="evidence" value="ECO:0007669"/>
    <property type="project" value="TreeGrafter"/>
</dbReference>
<dbReference type="eggNOG" id="COG1309">
    <property type="taxonomic scope" value="Bacteria"/>
</dbReference>
<dbReference type="OrthoDB" id="9816431at2"/>
<dbReference type="PATRIC" id="fig|111780.3.peg.1447"/>
<dbReference type="Gene3D" id="1.10.357.10">
    <property type="entry name" value="Tetracycline Repressor, domain 2"/>
    <property type="match status" value="1"/>
</dbReference>
<sequence length="201" mass="23231">MKKFDRDKQIYHQRFTDKAKQILHGALPEFLQHGYTRTSMDKVARSAGVSKQTLYSYYSDKDGLFTALVEQIATNKFQLVWSQPLAGEPKQILKQIAQRIITEIEDEEYLNFVRLIVAESSTRPDLSQLFLNNLCKPATEILAQYFQTNQALNFSDPEATARIFIGSLIYFMLTQEVLHGKAIMPMESDRYVDNLIELILR</sequence>
<dbReference type="Pfam" id="PF00440">
    <property type="entry name" value="TetR_N"/>
    <property type="match status" value="1"/>
</dbReference>
<dbReference type="GO" id="GO:0045892">
    <property type="term" value="P:negative regulation of DNA-templated transcription"/>
    <property type="evidence" value="ECO:0007669"/>
    <property type="project" value="UniProtKB-ARBA"/>
</dbReference>
<dbReference type="EMBL" id="CP003653">
    <property type="protein sequence ID" value="AFZ34956.1"/>
    <property type="molecule type" value="Genomic_DNA"/>
</dbReference>